<dbReference type="AlphaFoldDB" id="A0A077YWZ0"/>
<organism evidence="10 11">
    <name type="scientific">Trichuris trichiura</name>
    <name type="common">Whipworm</name>
    <name type="synonym">Trichocephalus trichiurus</name>
    <dbReference type="NCBI Taxonomy" id="36087"/>
    <lineage>
        <taxon>Eukaryota</taxon>
        <taxon>Metazoa</taxon>
        <taxon>Ecdysozoa</taxon>
        <taxon>Nematoda</taxon>
        <taxon>Enoplea</taxon>
        <taxon>Dorylaimia</taxon>
        <taxon>Trichinellida</taxon>
        <taxon>Trichuridae</taxon>
        <taxon>Trichuris</taxon>
    </lineage>
</organism>
<dbReference type="InterPro" id="IPR029060">
    <property type="entry name" value="PIN-like_dom_sf"/>
</dbReference>
<name>A0A077YWZ0_TRITR</name>
<keyword evidence="3" id="KW-0698">rRNA processing</keyword>
<evidence type="ECO:0000256" key="8">
    <source>
        <dbReference type="SAM" id="MobiDB-lite"/>
    </source>
</evidence>
<comment type="function">
    <text evidence="5">Involved in rRNA-processing and ribosome biogenesis.</text>
</comment>
<evidence type="ECO:0000256" key="6">
    <source>
        <dbReference type="ARBA" id="ARBA00038503"/>
    </source>
</evidence>
<evidence type="ECO:0000313" key="11">
    <source>
        <dbReference type="Proteomes" id="UP000030665"/>
    </source>
</evidence>
<dbReference type="GO" id="GO:0032040">
    <property type="term" value="C:small-subunit processome"/>
    <property type="evidence" value="ECO:0007669"/>
    <property type="project" value="InterPro"/>
</dbReference>
<evidence type="ECO:0000256" key="4">
    <source>
        <dbReference type="ARBA" id="ARBA00023242"/>
    </source>
</evidence>
<evidence type="ECO:0000256" key="7">
    <source>
        <dbReference type="ARBA" id="ARBA00071400"/>
    </source>
</evidence>
<feature type="domain" description="UTP23 sensor motif region" evidence="9">
    <location>
        <begin position="199"/>
        <end position="215"/>
    </location>
</feature>
<dbReference type="InterPro" id="IPR006984">
    <property type="entry name" value="Fcf1/UTP23"/>
</dbReference>
<evidence type="ECO:0000256" key="2">
    <source>
        <dbReference type="ARBA" id="ARBA00022517"/>
    </source>
</evidence>
<dbReference type="EMBL" id="HG805819">
    <property type="protein sequence ID" value="CDW52301.1"/>
    <property type="molecule type" value="Genomic_DNA"/>
</dbReference>
<dbReference type="STRING" id="36087.A0A077YWZ0"/>
<dbReference type="InterPro" id="IPR057776">
    <property type="entry name" value="UTP23_sensor"/>
</dbReference>
<evidence type="ECO:0000256" key="3">
    <source>
        <dbReference type="ARBA" id="ARBA00022552"/>
    </source>
</evidence>
<evidence type="ECO:0000256" key="5">
    <source>
        <dbReference type="ARBA" id="ARBA00037300"/>
    </source>
</evidence>
<dbReference type="GO" id="GO:0006364">
    <property type="term" value="P:rRNA processing"/>
    <property type="evidence" value="ECO:0007669"/>
    <property type="project" value="UniProtKB-KW"/>
</dbReference>
<reference evidence="10" key="1">
    <citation type="submission" date="2014-01" db="EMBL/GenBank/DDBJ databases">
        <authorList>
            <person name="Aslett M."/>
        </authorList>
    </citation>
    <scope>NUCLEOTIDE SEQUENCE</scope>
</reference>
<dbReference type="OrthoDB" id="25675at2759"/>
<feature type="compositionally biased region" description="Basic and acidic residues" evidence="8">
    <location>
        <begin position="217"/>
        <end position="228"/>
    </location>
</feature>
<dbReference type="PANTHER" id="PTHR12416">
    <property type="entry name" value="RRNA-PROCESSING PROTEIN UTP23 HOMOLOG"/>
    <property type="match status" value="1"/>
</dbReference>
<evidence type="ECO:0000313" key="10">
    <source>
        <dbReference type="EMBL" id="CDW52301.1"/>
    </source>
</evidence>
<sequence length="250" mass="29082">MKIRRLKKAQRVLNFLRNNYDFVKPYRVLVDGTFCQHALENKINIREQLSKYLRADVIICTTNCVLVELELLGKHFHGAWLIAKQFKLLKCRHALLRSKPFPAIQCLQKLIGKTNKRKYIVATQDAQFRDTVKESVLVCPFLLIHFKSIIFDHLSELCKAAARQDIDAKLNYEDSKETIDKLKRAAGVVERPPKPELPRRRPKGPNPLSCKKKKKKEPTDRSSKADKQSRRRKRHGRSNFDQQRIASVGE</sequence>
<dbReference type="Proteomes" id="UP000030665">
    <property type="component" value="Unassembled WGS sequence"/>
</dbReference>
<reference evidence="10" key="2">
    <citation type="submission" date="2014-03" db="EMBL/GenBank/DDBJ databases">
        <title>The whipworm genome and dual-species transcriptomics of an intimate host-pathogen interaction.</title>
        <authorList>
            <person name="Foth B.J."/>
            <person name="Tsai I.J."/>
            <person name="Reid A.J."/>
            <person name="Bancroft A.J."/>
            <person name="Nichol S."/>
            <person name="Tracey A."/>
            <person name="Holroyd N."/>
            <person name="Cotton J.A."/>
            <person name="Stanley E.J."/>
            <person name="Zarowiecki M."/>
            <person name="Liu J.Z."/>
            <person name="Huckvale T."/>
            <person name="Cooper P.J."/>
            <person name="Grencis R.K."/>
            <person name="Berriman M."/>
        </authorList>
    </citation>
    <scope>NUCLEOTIDE SEQUENCE [LARGE SCALE GENOMIC DNA]</scope>
</reference>
<keyword evidence="11" id="KW-1185">Reference proteome</keyword>
<dbReference type="Pfam" id="PF04900">
    <property type="entry name" value="Fcf1"/>
    <property type="match status" value="1"/>
</dbReference>
<feature type="region of interest" description="Disordered" evidence="8">
    <location>
        <begin position="183"/>
        <end position="250"/>
    </location>
</feature>
<keyword evidence="4" id="KW-0539">Nucleus</keyword>
<evidence type="ECO:0000259" key="9">
    <source>
        <dbReference type="Pfam" id="PF24779"/>
    </source>
</evidence>
<dbReference type="CDD" id="cd09866">
    <property type="entry name" value="PIN_Fcf1-Utp23-H"/>
    <property type="match status" value="1"/>
</dbReference>
<proteinExistence type="inferred from homology"/>
<protein>
    <recommendedName>
        <fullName evidence="7">rRNA-processing protein UTP23 homolog</fullName>
    </recommendedName>
</protein>
<dbReference type="FunFam" id="3.40.50.1010:FF:000006">
    <property type="entry name" value="rRNA-processing protein UTP23 homolog"/>
    <property type="match status" value="1"/>
</dbReference>
<gene>
    <name evidence="10" type="ORF">TTRE_0000056001</name>
</gene>
<keyword evidence="2" id="KW-0690">Ribosome biogenesis</keyword>
<evidence type="ECO:0000256" key="1">
    <source>
        <dbReference type="ARBA" id="ARBA00004604"/>
    </source>
</evidence>
<dbReference type="SUPFAM" id="SSF88723">
    <property type="entry name" value="PIN domain-like"/>
    <property type="match status" value="1"/>
</dbReference>
<dbReference type="Gene3D" id="3.40.50.1010">
    <property type="entry name" value="5'-nuclease"/>
    <property type="match status" value="1"/>
</dbReference>
<dbReference type="Pfam" id="PF24779">
    <property type="entry name" value="UTP23_sensor"/>
    <property type="match status" value="1"/>
</dbReference>
<accession>A0A077YWZ0</accession>
<comment type="similarity">
    <text evidence="6">Belongs to the UTP23/FCF1 family. UTP23 subfamily.</text>
</comment>
<feature type="compositionally biased region" description="Polar residues" evidence="8">
    <location>
        <begin position="239"/>
        <end position="250"/>
    </location>
</feature>
<comment type="subcellular location">
    <subcellularLocation>
        <location evidence="1">Nucleus</location>
        <location evidence="1">Nucleolus</location>
    </subcellularLocation>
</comment>